<keyword evidence="1" id="KW-0808">Transferase</keyword>
<dbReference type="Pfam" id="PF07247">
    <property type="entry name" value="AATase"/>
    <property type="match status" value="1"/>
</dbReference>
<accession>A0A6A5ZSZ2</accession>
<dbReference type="AlphaFoldDB" id="A0A6A5ZSZ2"/>
<dbReference type="OrthoDB" id="2150604at2759"/>
<evidence type="ECO:0000313" key="1">
    <source>
        <dbReference type="EMBL" id="KAF2122003.1"/>
    </source>
</evidence>
<keyword evidence="2" id="KW-1185">Reference proteome</keyword>
<dbReference type="PANTHER" id="PTHR28037">
    <property type="entry name" value="ALCOHOL O-ACETYLTRANSFERASE 1-RELATED"/>
    <property type="match status" value="1"/>
</dbReference>
<dbReference type="GO" id="GO:0008080">
    <property type="term" value="F:N-acetyltransferase activity"/>
    <property type="evidence" value="ECO:0007669"/>
    <property type="project" value="TreeGrafter"/>
</dbReference>
<dbReference type="InterPro" id="IPR052058">
    <property type="entry name" value="Alcohol_O-acetyltransferase"/>
</dbReference>
<dbReference type="InterPro" id="IPR010828">
    <property type="entry name" value="Atf2/Sli1-like"/>
</dbReference>
<dbReference type="EMBL" id="ML977311">
    <property type="protein sequence ID" value="KAF2122003.1"/>
    <property type="molecule type" value="Genomic_DNA"/>
</dbReference>
<evidence type="ECO:0000313" key="2">
    <source>
        <dbReference type="Proteomes" id="UP000799770"/>
    </source>
</evidence>
<dbReference type="PANTHER" id="PTHR28037:SF1">
    <property type="entry name" value="ALCOHOL O-ACETYLTRANSFERASE 1-RELATED"/>
    <property type="match status" value="1"/>
</dbReference>
<gene>
    <name evidence="1" type="ORF">BDV96DRAFT_136383</name>
</gene>
<sequence length="464" mass="52387">MQKPYWARLNQIDLSRCIAFTMRSHSRDISTDTDEELDALLEREHNTDLKAHYGELPFWRLAVLHEEGTLQQFVVSFVFHHGIADTMSGLAFHRSFLDALLRAHNDKRDGDKARASTPCLVQPPNTPLLPPLETVHTLPLSWRFIFRELKSALFSSPKPGSWTGHPVPTSFENQRSRLRSFSLLSNVTNQTHAACQKHKVTITSPLQVLITNALFVAIPQKYTVLSVEGAISFRRSLQSDRITQDSIGCYVGGYRETHRRDTATDVPWPEARRVRRNIEVELAKDGKDTLVAMSRFIFNYTSFFNSMRGRPRESSLEFSNVGRFVSVNQPEKSDSARWSISKIVFSHNADVTGAAVLCSAVTGEDGKLSLGFAWAEGGVDEGIIQKLMEGTRNSWNVLFVPRRDVGPFYKGTASKSSATSVKPVTDKKQAIDAELELLSKIEARCMFSLRSSWIEQHRNYSPRQ</sequence>
<reference evidence="1" key="1">
    <citation type="journal article" date="2020" name="Stud. Mycol.">
        <title>101 Dothideomycetes genomes: a test case for predicting lifestyles and emergence of pathogens.</title>
        <authorList>
            <person name="Haridas S."/>
            <person name="Albert R."/>
            <person name="Binder M."/>
            <person name="Bloem J."/>
            <person name="Labutti K."/>
            <person name="Salamov A."/>
            <person name="Andreopoulos B."/>
            <person name="Baker S."/>
            <person name="Barry K."/>
            <person name="Bills G."/>
            <person name="Bluhm B."/>
            <person name="Cannon C."/>
            <person name="Castanera R."/>
            <person name="Culley D."/>
            <person name="Daum C."/>
            <person name="Ezra D."/>
            <person name="Gonzalez J."/>
            <person name="Henrissat B."/>
            <person name="Kuo A."/>
            <person name="Liang C."/>
            <person name="Lipzen A."/>
            <person name="Lutzoni F."/>
            <person name="Magnuson J."/>
            <person name="Mondo S."/>
            <person name="Nolan M."/>
            <person name="Ohm R."/>
            <person name="Pangilinan J."/>
            <person name="Park H.-J."/>
            <person name="Ramirez L."/>
            <person name="Alfaro M."/>
            <person name="Sun H."/>
            <person name="Tritt A."/>
            <person name="Yoshinaga Y."/>
            <person name="Zwiers L.-H."/>
            <person name="Turgeon B."/>
            <person name="Goodwin S."/>
            <person name="Spatafora J."/>
            <person name="Crous P."/>
            <person name="Grigoriev I."/>
        </authorList>
    </citation>
    <scope>NUCLEOTIDE SEQUENCE</scope>
    <source>
        <strain evidence="1">CBS 627.86</strain>
    </source>
</reference>
<organism evidence="1 2">
    <name type="scientific">Lophiotrema nucula</name>
    <dbReference type="NCBI Taxonomy" id="690887"/>
    <lineage>
        <taxon>Eukaryota</taxon>
        <taxon>Fungi</taxon>
        <taxon>Dikarya</taxon>
        <taxon>Ascomycota</taxon>
        <taxon>Pezizomycotina</taxon>
        <taxon>Dothideomycetes</taxon>
        <taxon>Pleosporomycetidae</taxon>
        <taxon>Pleosporales</taxon>
        <taxon>Lophiotremataceae</taxon>
        <taxon>Lophiotrema</taxon>
    </lineage>
</organism>
<name>A0A6A5ZSZ2_9PLEO</name>
<proteinExistence type="predicted"/>
<protein>
    <submittedName>
        <fullName evidence="1">Alcohol acetyltransferase</fullName>
    </submittedName>
</protein>
<dbReference type="Proteomes" id="UP000799770">
    <property type="component" value="Unassembled WGS sequence"/>
</dbReference>